<dbReference type="GO" id="GO:0046872">
    <property type="term" value="F:metal ion binding"/>
    <property type="evidence" value="ECO:0007669"/>
    <property type="project" value="InterPro"/>
</dbReference>
<dbReference type="Gene3D" id="3.30.1490.20">
    <property type="entry name" value="ATP-grasp fold, A domain"/>
    <property type="match status" value="1"/>
</dbReference>
<organism evidence="3 4">
    <name type="scientific">Effrenium voratum</name>
    <dbReference type="NCBI Taxonomy" id="2562239"/>
    <lineage>
        <taxon>Eukaryota</taxon>
        <taxon>Sar</taxon>
        <taxon>Alveolata</taxon>
        <taxon>Dinophyceae</taxon>
        <taxon>Suessiales</taxon>
        <taxon>Symbiodiniaceae</taxon>
        <taxon>Effrenium</taxon>
    </lineage>
</organism>
<gene>
    <name evidence="3" type="ORF">EVOR1521_LOCUS25707</name>
</gene>
<dbReference type="AlphaFoldDB" id="A0AA36JDA6"/>
<dbReference type="PROSITE" id="PS50975">
    <property type="entry name" value="ATP_GRASP"/>
    <property type="match status" value="1"/>
</dbReference>
<dbReference type="EMBL" id="CAUJNA010003472">
    <property type="protein sequence ID" value="CAJ1402931.1"/>
    <property type="molecule type" value="Genomic_DNA"/>
</dbReference>
<keyword evidence="4" id="KW-1185">Reference proteome</keyword>
<dbReference type="PANTHER" id="PTHR21621:SF0">
    <property type="entry name" value="BETA-CITRYLGLUTAMATE SYNTHASE B-RELATED"/>
    <property type="match status" value="1"/>
</dbReference>
<comment type="caution">
    <text evidence="3">The sequence shown here is derived from an EMBL/GenBank/DDBJ whole genome shotgun (WGS) entry which is preliminary data.</text>
</comment>
<evidence type="ECO:0000313" key="3">
    <source>
        <dbReference type="EMBL" id="CAJ1402931.1"/>
    </source>
</evidence>
<dbReference type="PANTHER" id="PTHR21621">
    <property type="entry name" value="RIBOSOMAL PROTEIN S6 MODIFICATION PROTEIN"/>
    <property type="match status" value="1"/>
</dbReference>
<evidence type="ECO:0000313" key="4">
    <source>
        <dbReference type="Proteomes" id="UP001178507"/>
    </source>
</evidence>
<dbReference type="Gene3D" id="3.30.470.20">
    <property type="entry name" value="ATP-grasp fold, B domain"/>
    <property type="match status" value="1"/>
</dbReference>
<dbReference type="InterPro" id="IPR011761">
    <property type="entry name" value="ATP-grasp"/>
</dbReference>
<evidence type="ECO:0000256" key="1">
    <source>
        <dbReference type="PROSITE-ProRule" id="PRU00409"/>
    </source>
</evidence>
<dbReference type="SUPFAM" id="SSF56059">
    <property type="entry name" value="Glutathione synthetase ATP-binding domain-like"/>
    <property type="match status" value="1"/>
</dbReference>
<keyword evidence="1" id="KW-0067">ATP-binding</keyword>
<dbReference type="GO" id="GO:0005737">
    <property type="term" value="C:cytoplasm"/>
    <property type="evidence" value="ECO:0007669"/>
    <property type="project" value="TreeGrafter"/>
</dbReference>
<protein>
    <recommendedName>
        <fullName evidence="2">ATP-grasp domain-containing protein</fullName>
    </recommendedName>
</protein>
<accession>A0AA36JDA6</accession>
<dbReference type="GO" id="GO:0018169">
    <property type="term" value="F:ribosomal S6-glutamic acid ligase activity"/>
    <property type="evidence" value="ECO:0007669"/>
    <property type="project" value="TreeGrafter"/>
</dbReference>
<sequence length="345" mass="37298">MAPQEARRNFVQTIASVAEKHGLEFSSHSHDWILQVRDKVSGKQCSIFGYTFDANPAAAVEICKEKAATSLVLDSHGVAHHVFLSPANPFTANYVPKGGMWAPVQEVVNKHGFPIVVKPLKGTGGLDVTKATCWREAEAAVQHIFSREYGLAVCPYKPVVDEYRCICLEHEVQLTYRKVRSSVTGDGERSVGALLGQRLSSASPQEAAGLVAAAAELRPEDLAKVPGKGEASALQWKHNLGQGASVDLKVPKDMAARLAEVASSASRAIGMCFCSVDIIEVEKEGLMVMEVNGGVMMDSLMEQLGDSGKALAFRLYEKQWPLGVERAISARAVSTDAIPSHRWQT</sequence>
<evidence type="ECO:0000259" key="2">
    <source>
        <dbReference type="PROSITE" id="PS50975"/>
    </source>
</evidence>
<dbReference type="InterPro" id="IPR013815">
    <property type="entry name" value="ATP_grasp_subdomain_1"/>
</dbReference>
<proteinExistence type="predicted"/>
<reference evidence="3" key="1">
    <citation type="submission" date="2023-08" db="EMBL/GenBank/DDBJ databases">
        <authorList>
            <person name="Chen Y."/>
            <person name="Shah S."/>
            <person name="Dougan E. K."/>
            <person name="Thang M."/>
            <person name="Chan C."/>
        </authorList>
    </citation>
    <scope>NUCLEOTIDE SEQUENCE</scope>
</reference>
<dbReference type="Proteomes" id="UP001178507">
    <property type="component" value="Unassembled WGS sequence"/>
</dbReference>
<keyword evidence="1" id="KW-0547">Nucleotide-binding</keyword>
<name>A0AA36JDA6_9DINO</name>
<feature type="domain" description="ATP-grasp" evidence="2">
    <location>
        <begin position="80"/>
        <end position="317"/>
    </location>
</feature>
<dbReference type="GO" id="GO:0005524">
    <property type="term" value="F:ATP binding"/>
    <property type="evidence" value="ECO:0007669"/>
    <property type="project" value="UniProtKB-UniRule"/>
</dbReference>